<name>A0ABV2FFM5_9STRE</name>
<keyword evidence="3" id="KW-1185">Reference proteome</keyword>
<dbReference type="SUPFAM" id="SSF52540">
    <property type="entry name" value="P-loop containing nucleoside triphosphate hydrolases"/>
    <property type="match status" value="1"/>
</dbReference>
<dbReference type="InterPro" id="IPR004881">
    <property type="entry name" value="Ribosome_biogen_GTPase_RsgA"/>
</dbReference>
<gene>
    <name evidence="2" type="ORF">ABID29_000476</name>
</gene>
<dbReference type="PANTHER" id="PTHR32120">
    <property type="entry name" value="SMALL RIBOSOMAL SUBUNIT BIOGENESIS GTPASE RSGA"/>
    <property type="match status" value="1"/>
</dbReference>
<dbReference type="NCBIfam" id="TIGR00157">
    <property type="entry name" value="ribosome small subunit-dependent GTPase A"/>
    <property type="match status" value="1"/>
</dbReference>
<organism evidence="2 3">
    <name type="scientific">Streptococcus rupicaprae</name>
    <dbReference type="NCBI Taxonomy" id="759619"/>
    <lineage>
        <taxon>Bacteria</taxon>
        <taxon>Bacillati</taxon>
        <taxon>Bacillota</taxon>
        <taxon>Bacilli</taxon>
        <taxon>Lactobacillales</taxon>
        <taxon>Streptococcaceae</taxon>
        <taxon>Streptococcus</taxon>
    </lineage>
</organism>
<dbReference type="Gene3D" id="3.40.50.300">
    <property type="entry name" value="P-loop containing nucleotide triphosphate hydrolases"/>
    <property type="match status" value="1"/>
</dbReference>
<evidence type="ECO:0000313" key="3">
    <source>
        <dbReference type="Proteomes" id="UP001549122"/>
    </source>
</evidence>
<dbReference type="EMBL" id="JBEPLO010000003">
    <property type="protein sequence ID" value="MET3557367.1"/>
    <property type="molecule type" value="Genomic_DNA"/>
</dbReference>
<dbReference type="Gene3D" id="1.10.40.50">
    <property type="entry name" value="Probable gtpase engc, domain 3"/>
    <property type="match status" value="1"/>
</dbReference>
<accession>A0ABV2FFM5</accession>
<evidence type="ECO:0000313" key="2">
    <source>
        <dbReference type="EMBL" id="MET3557367.1"/>
    </source>
</evidence>
<protein>
    <submittedName>
        <fullName evidence="2">Ribosome small subunit-dependent GTPase A</fullName>
    </submittedName>
</protein>
<dbReference type="InterPro" id="IPR010914">
    <property type="entry name" value="RsgA_GTPase_dom"/>
</dbReference>
<dbReference type="InterPro" id="IPR027417">
    <property type="entry name" value="P-loop_NTPase"/>
</dbReference>
<feature type="domain" description="EngC GTPase" evidence="1">
    <location>
        <begin position="1"/>
        <end position="114"/>
    </location>
</feature>
<sequence>MTVVLIKKDLVPTYQEAVAQIKQLYPQSNLLAISIYDEGSLLALKEVLNPQQIGLFIGSSGAGKSSLINQLQSDYVAKVNAVKADHKGKHTTTSSLLIYFPEIDYYVIDTPGFKGIDTHHEIDRDILFAPIEDLAKSCKFSNCQHDTEPKCAVKAALEAGQLDHALFDRYRYQLGKMDLLSKRRKSWRL</sequence>
<dbReference type="PROSITE" id="PS50936">
    <property type="entry name" value="ENGC_GTPASE"/>
    <property type="match status" value="1"/>
</dbReference>
<evidence type="ECO:0000259" key="1">
    <source>
        <dbReference type="PROSITE" id="PS50936"/>
    </source>
</evidence>
<dbReference type="Proteomes" id="UP001549122">
    <property type="component" value="Unassembled WGS sequence"/>
</dbReference>
<proteinExistence type="predicted"/>
<reference evidence="2 3" key="1">
    <citation type="submission" date="2024-06" db="EMBL/GenBank/DDBJ databases">
        <title>Genomic Encyclopedia of Type Strains, Phase IV (KMG-IV): sequencing the most valuable type-strain genomes for metagenomic binning, comparative biology and taxonomic classification.</title>
        <authorList>
            <person name="Goeker M."/>
        </authorList>
    </citation>
    <scope>NUCLEOTIDE SEQUENCE [LARGE SCALE GENOMIC DNA]</scope>
    <source>
        <strain evidence="2 3">DSM 28303</strain>
    </source>
</reference>
<dbReference type="Pfam" id="PF03193">
    <property type="entry name" value="RsgA_GTPase"/>
    <property type="match status" value="1"/>
</dbReference>
<comment type="caution">
    <text evidence="2">The sequence shown here is derived from an EMBL/GenBank/DDBJ whole genome shotgun (WGS) entry which is preliminary data.</text>
</comment>